<evidence type="ECO:0000313" key="2">
    <source>
        <dbReference type="EMBL" id="MFC5063191.1"/>
    </source>
</evidence>
<evidence type="ECO:0000313" key="3">
    <source>
        <dbReference type="Proteomes" id="UP001595947"/>
    </source>
</evidence>
<keyword evidence="3" id="KW-1185">Reference proteome</keyword>
<dbReference type="InterPro" id="IPR011008">
    <property type="entry name" value="Dimeric_a/b-barrel"/>
</dbReference>
<protein>
    <submittedName>
        <fullName evidence="2">Dabb family protein</fullName>
    </submittedName>
</protein>
<dbReference type="EMBL" id="JBHSIV010000012">
    <property type="protein sequence ID" value="MFC5063191.1"/>
    <property type="molecule type" value="Genomic_DNA"/>
</dbReference>
<dbReference type="SUPFAM" id="SSF54909">
    <property type="entry name" value="Dimeric alpha+beta barrel"/>
    <property type="match status" value="1"/>
</dbReference>
<dbReference type="Proteomes" id="UP001595947">
    <property type="component" value="Unassembled WGS sequence"/>
</dbReference>
<feature type="domain" description="Stress-response A/B barrel" evidence="1">
    <location>
        <begin position="3"/>
        <end position="99"/>
    </location>
</feature>
<accession>A0ABV9YRH5</accession>
<sequence>MAVTHVVSFSWVEGTTPETVEGIRSALQEWIDRREGLDGLVSWIGGPDLGLADGNAHFAVSATFTDQTAYERYRDHPEHRRIIAEQIAPLIASRSAVQFSHS</sequence>
<name>A0ABV9YRH5_9PSEU</name>
<dbReference type="Gene3D" id="3.30.70.100">
    <property type="match status" value="1"/>
</dbReference>
<dbReference type="SMART" id="SM00886">
    <property type="entry name" value="Dabb"/>
    <property type="match status" value="1"/>
</dbReference>
<dbReference type="PROSITE" id="PS51502">
    <property type="entry name" value="S_R_A_B_BARREL"/>
    <property type="match status" value="1"/>
</dbReference>
<organism evidence="2 3">
    <name type="scientific">Actinomycetospora atypica</name>
    <dbReference type="NCBI Taxonomy" id="1290095"/>
    <lineage>
        <taxon>Bacteria</taxon>
        <taxon>Bacillati</taxon>
        <taxon>Actinomycetota</taxon>
        <taxon>Actinomycetes</taxon>
        <taxon>Pseudonocardiales</taxon>
        <taxon>Pseudonocardiaceae</taxon>
        <taxon>Actinomycetospora</taxon>
    </lineage>
</organism>
<proteinExistence type="predicted"/>
<comment type="caution">
    <text evidence="2">The sequence shown here is derived from an EMBL/GenBank/DDBJ whole genome shotgun (WGS) entry which is preliminary data.</text>
</comment>
<dbReference type="Pfam" id="PF07876">
    <property type="entry name" value="Dabb"/>
    <property type="match status" value="1"/>
</dbReference>
<dbReference type="InterPro" id="IPR013097">
    <property type="entry name" value="Dabb"/>
</dbReference>
<evidence type="ECO:0000259" key="1">
    <source>
        <dbReference type="PROSITE" id="PS51502"/>
    </source>
</evidence>
<reference evidence="3" key="1">
    <citation type="journal article" date="2019" name="Int. J. Syst. Evol. Microbiol.">
        <title>The Global Catalogue of Microorganisms (GCM) 10K type strain sequencing project: providing services to taxonomists for standard genome sequencing and annotation.</title>
        <authorList>
            <consortium name="The Broad Institute Genomics Platform"/>
            <consortium name="The Broad Institute Genome Sequencing Center for Infectious Disease"/>
            <person name="Wu L."/>
            <person name="Ma J."/>
        </authorList>
    </citation>
    <scope>NUCLEOTIDE SEQUENCE [LARGE SCALE GENOMIC DNA]</scope>
    <source>
        <strain evidence="3">CGMCC 4.7093</strain>
    </source>
</reference>
<gene>
    <name evidence="2" type="ORF">ACFPBZ_13310</name>
</gene>
<dbReference type="RefSeq" id="WP_378036541.1">
    <property type="nucleotide sequence ID" value="NZ_JBHSIV010000012.1"/>
</dbReference>